<evidence type="ECO:0000313" key="1">
    <source>
        <dbReference type="EMBL" id="WMB10076.1"/>
    </source>
</evidence>
<dbReference type="EMBL" id="CP126746">
    <property type="protein sequence ID" value="WMB10076.1"/>
    <property type="molecule type" value="Genomic_DNA"/>
</dbReference>
<organism evidence="1 2">
    <name type="scientific">Enterobacter hormaechei</name>
    <dbReference type="NCBI Taxonomy" id="158836"/>
    <lineage>
        <taxon>Bacteria</taxon>
        <taxon>Pseudomonadati</taxon>
        <taxon>Pseudomonadota</taxon>
        <taxon>Gammaproteobacteria</taxon>
        <taxon>Enterobacterales</taxon>
        <taxon>Enterobacteriaceae</taxon>
        <taxon>Enterobacter</taxon>
        <taxon>Enterobacter cloacae complex</taxon>
    </lineage>
</organism>
<evidence type="ECO:0000313" key="2">
    <source>
        <dbReference type="Proteomes" id="UP001229386"/>
    </source>
</evidence>
<dbReference type="RefSeq" id="WP_052687187.1">
    <property type="nucleotide sequence ID" value="NZ_CAIZUP010000001.1"/>
</dbReference>
<sequence>MLEKSVLQNEMVRMNMEEDRKKAIASLLKDMESIADRMRELIVKMPPHDLLGYIYAQHMMKTMGNQIGGEKQGQEDGPDDMVNENQFLLAYVQAVLASDAAPADMEFNEALCAELFELSRKLRAQSHALCYVHLC</sequence>
<accession>A0AAX3YZA1</accession>
<protein>
    <submittedName>
        <fullName evidence="1">Uncharacterized protein</fullName>
    </submittedName>
</protein>
<dbReference type="GeneID" id="93202133"/>
<dbReference type="AlphaFoldDB" id="A0AAX3YZA1"/>
<dbReference type="Proteomes" id="UP001229386">
    <property type="component" value="Chromosome"/>
</dbReference>
<gene>
    <name evidence="1" type="ORF">QPR60_16005</name>
</gene>
<reference evidence="1" key="1">
    <citation type="journal article" date="2023" name="J. Antimicrob. Chemother.">
        <title>Emergence of OXA-48-producing Enterobacter hormaechei in a Swiss companion animal clinic and their genetic relationship to clinical human isolates.</title>
        <authorList>
            <person name="Dona V."/>
            <person name="Nordmann P."/>
            <person name="Kittl S."/>
            <person name="Schuller S."/>
            <person name="Bouvier M."/>
            <person name="Poirel L."/>
            <person name="Endimiani A."/>
            <person name="Perreten V."/>
        </authorList>
    </citation>
    <scope>NUCLEOTIDE SEQUENCE</scope>
    <source>
        <strain evidence="1">Ehh_25</strain>
    </source>
</reference>
<proteinExistence type="predicted"/>
<name>A0AAX3YZA1_9ENTR</name>